<reference evidence="9 10" key="1">
    <citation type="submission" date="2014-03" db="EMBL/GenBank/DDBJ databases">
        <title>The draft genome sequence of Thioclava dalianensis DLFJ1-1.</title>
        <authorList>
            <person name="Lai Q."/>
            <person name="Shao Z."/>
        </authorList>
    </citation>
    <scope>NUCLEOTIDE SEQUENCE [LARGE SCALE GENOMIC DNA]</scope>
    <source>
        <strain evidence="9 10">DLFJ1-1</strain>
    </source>
</reference>
<dbReference type="GO" id="GO:0046872">
    <property type="term" value="F:metal ion binding"/>
    <property type="evidence" value="ECO:0007669"/>
    <property type="project" value="UniProtKB-KW"/>
</dbReference>
<dbReference type="Proteomes" id="UP000027725">
    <property type="component" value="Unassembled WGS sequence"/>
</dbReference>
<evidence type="ECO:0000256" key="5">
    <source>
        <dbReference type="ARBA" id="ARBA00022833"/>
    </source>
</evidence>
<protein>
    <submittedName>
        <fullName evidence="9">Peptidase M23</fullName>
    </submittedName>
</protein>
<evidence type="ECO:0000313" key="9">
    <source>
        <dbReference type="EMBL" id="KEP68389.1"/>
    </source>
</evidence>
<dbReference type="InterPro" id="IPR011055">
    <property type="entry name" value="Dup_hybrid_motif"/>
</dbReference>
<keyword evidence="7" id="KW-0732">Signal</keyword>
<dbReference type="CDD" id="cd12797">
    <property type="entry name" value="M23_peptidase"/>
    <property type="match status" value="1"/>
</dbReference>
<feature type="signal peptide" evidence="7">
    <location>
        <begin position="1"/>
        <end position="22"/>
    </location>
</feature>
<gene>
    <name evidence="9" type="ORF">DL1_12125</name>
</gene>
<dbReference type="GO" id="GO:0004222">
    <property type="term" value="F:metalloendopeptidase activity"/>
    <property type="evidence" value="ECO:0007669"/>
    <property type="project" value="TreeGrafter"/>
</dbReference>
<dbReference type="RefSeq" id="WP_026155631.1">
    <property type="nucleotide sequence ID" value="NZ_FOVB01000013.1"/>
</dbReference>
<evidence type="ECO:0000313" key="10">
    <source>
        <dbReference type="Proteomes" id="UP000027725"/>
    </source>
</evidence>
<sequence>MRLRTLAACVAIAGTVSGAAIAISDSMSKEPVPPELAQAGSWMPQGPEAPQNVDIPVTLPAAAWADDAPDLSPLPLLQAAFADRPVQAIEPPLSTWSRDIAPGETLDFLLSEAGLAAPDRAEVALALGAEYDLRRLRPGHSVTVASTVDGSPRTVSLAVEDGVRIEVVFGEQMSTQVVAPDPEIVTLAGEAMIDSSIFAALDEAGIPARFSVDLAQMLGGTVDFRREMAGGETLRLLWREARVGEDRIGQPELAFAALEIGGSLYEIVWPDDGSGQATIYVDGEVLRVFAQPVEGARLSSVFGRRTHPVFGNVRMHTGVDFAAARGTPVQATAPGRVNFIGWRGGYGRVVEILHGSDTMTRYAHLSAVPEDLAQGQRVAAGDVIGRVGATGTATGPNLHYEVLVDGRPTDPLSDDRLAEAAESDADDTAALSRLAEARALLNENLGSEIAKTTTERL</sequence>
<dbReference type="GeneID" id="72440437"/>
<keyword evidence="6" id="KW-0482">Metalloprotease</keyword>
<evidence type="ECO:0000256" key="6">
    <source>
        <dbReference type="ARBA" id="ARBA00023049"/>
    </source>
</evidence>
<dbReference type="Gene3D" id="2.70.70.10">
    <property type="entry name" value="Glucose Permease (Domain IIA)"/>
    <property type="match status" value="1"/>
</dbReference>
<dbReference type="AlphaFoldDB" id="A0A074T9M5"/>
<name>A0A074T9M5_9RHOB</name>
<dbReference type="EMBL" id="JHEH01000034">
    <property type="protein sequence ID" value="KEP68389.1"/>
    <property type="molecule type" value="Genomic_DNA"/>
</dbReference>
<comment type="cofactor">
    <cofactor evidence="1">
        <name>Zn(2+)</name>
        <dbReference type="ChEBI" id="CHEBI:29105"/>
    </cofactor>
</comment>
<dbReference type="Pfam" id="PF01551">
    <property type="entry name" value="Peptidase_M23"/>
    <property type="match status" value="1"/>
</dbReference>
<comment type="caution">
    <text evidence="9">The sequence shown here is derived from an EMBL/GenBank/DDBJ whole genome shotgun (WGS) entry which is preliminary data.</text>
</comment>
<evidence type="ECO:0000259" key="8">
    <source>
        <dbReference type="Pfam" id="PF01551"/>
    </source>
</evidence>
<keyword evidence="5" id="KW-0862">Zinc</keyword>
<evidence type="ECO:0000256" key="4">
    <source>
        <dbReference type="ARBA" id="ARBA00022801"/>
    </source>
</evidence>
<dbReference type="PANTHER" id="PTHR21666">
    <property type="entry name" value="PEPTIDASE-RELATED"/>
    <property type="match status" value="1"/>
</dbReference>
<evidence type="ECO:0000256" key="1">
    <source>
        <dbReference type="ARBA" id="ARBA00001947"/>
    </source>
</evidence>
<dbReference type="GO" id="GO:0006508">
    <property type="term" value="P:proteolysis"/>
    <property type="evidence" value="ECO:0007669"/>
    <property type="project" value="UniProtKB-KW"/>
</dbReference>
<feature type="chain" id="PRO_5001699677" evidence="7">
    <location>
        <begin position="23"/>
        <end position="457"/>
    </location>
</feature>
<evidence type="ECO:0000256" key="3">
    <source>
        <dbReference type="ARBA" id="ARBA00022723"/>
    </source>
</evidence>
<evidence type="ECO:0000256" key="7">
    <source>
        <dbReference type="SAM" id="SignalP"/>
    </source>
</evidence>
<proteinExistence type="predicted"/>
<feature type="domain" description="M23ase beta-sheet core" evidence="8">
    <location>
        <begin position="314"/>
        <end position="411"/>
    </location>
</feature>
<dbReference type="STRING" id="1185766.SAMN05216224_11339"/>
<dbReference type="PANTHER" id="PTHR21666:SF288">
    <property type="entry name" value="CELL DIVISION PROTEIN YTFB"/>
    <property type="match status" value="1"/>
</dbReference>
<dbReference type="InterPro" id="IPR016047">
    <property type="entry name" value="M23ase_b-sheet_dom"/>
</dbReference>
<accession>A0A074T9M5</accession>
<keyword evidence="3" id="KW-0479">Metal-binding</keyword>
<evidence type="ECO:0000256" key="2">
    <source>
        <dbReference type="ARBA" id="ARBA00022670"/>
    </source>
</evidence>
<dbReference type="InterPro" id="IPR050570">
    <property type="entry name" value="Cell_wall_metabolism_enzyme"/>
</dbReference>
<keyword evidence="2" id="KW-0645">Protease</keyword>
<keyword evidence="10" id="KW-1185">Reference proteome</keyword>
<dbReference type="OrthoDB" id="9805070at2"/>
<keyword evidence="4" id="KW-0378">Hydrolase</keyword>
<organism evidence="9 10">
    <name type="scientific">Thioclava dalianensis</name>
    <dbReference type="NCBI Taxonomy" id="1185766"/>
    <lineage>
        <taxon>Bacteria</taxon>
        <taxon>Pseudomonadati</taxon>
        <taxon>Pseudomonadota</taxon>
        <taxon>Alphaproteobacteria</taxon>
        <taxon>Rhodobacterales</taxon>
        <taxon>Paracoccaceae</taxon>
        <taxon>Thioclava</taxon>
    </lineage>
</organism>
<dbReference type="SUPFAM" id="SSF51261">
    <property type="entry name" value="Duplicated hybrid motif"/>
    <property type="match status" value="1"/>
</dbReference>
<dbReference type="Gene3D" id="3.10.450.350">
    <property type="match status" value="2"/>
</dbReference>
<dbReference type="eggNOG" id="COG0739">
    <property type="taxonomic scope" value="Bacteria"/>
</dbReference>